<dbReference type="InterPro" id="IPR003593">
    <property type="entry name" value="AAA+_ATPase"/>
</dbReference>
<dbReference type="AlphaFoldDB" id="A0A401UNT7"/>
<dbReference type="PANTHER" id="PTHR43394">
    <property type="entry name" value="ATP-DEPENDENT PERMEASE MDL1, MITOCHONDRIAL"/>
    <property type="match status" value="1"/>
</dbReference>
<evidence type="ECO:0000256" key="4">
    <source>
        <dbReference type="ARBA" id="ARBA00022840"/>
    </source>
</evidence>
<dbReference type="SUPFAM" id="SSF90123">
    <property type="entry name" value="ABC transporter transmembrane region"/>
    <property type="match status" value="1"/>
</dbReference>
<dbReference type="GO" id="GO:0005524">
    <property type="term" value="F:ATP binding"/>
    <property type="evidence" value="ECO:0007669"/>
    <property type="project" value="UniProtKB-KW"/>
</dbReference>
<keyword evidence="4 10" id="KW-0067">ATP-binding</keyword>
<dbReference type="Gene3D" id="3.40.50.300">
    <property type="entry name" value="P-loop containing nucleotide triphosphate hydrolases"/>
    <property type="match status" value="1"/>
</dbReference>
<dbReference type="InterPro" id="IPR003439">
    <property type="entry name" value="ABC_transporter-like_ATP-bd"/>
</dbReference>
<dbReference type="Pfam" id="PF00005">
    <property type="entry name" value="ABC_tran"/>
    <property type="match status" value="1"/>
</dbReference>
<keyword evidence="3" id="KW-0547">Nucleotide-binding</keyword>
<dbReference type="PANTHER" id="PTHR43394:SF1">
    <property type="entry name" value="ATP-BINDING CASSETTE SUB-FAMILY B MEMBER 10, MITOCHONDRIAL"/>
    <property type="match status" value="1"/>
</dbReference>
<reference evidence="10 11" key="1">
    <citation type="submission" date="2018-11" db="EMBL/GenBank/DDBJ databases">
        <title>Genome sequencing and assembly of Clostridium tagluense strain A121.</title>
        <authorList>
            <person name="Murakami T."/>
            <person name="Segawa T."/>
            <person name="Shcherbakova V.A."/>
            <person name="Mori H."/>
            <person name="Yoshimura Y."/>
        </authorList>
    </citation>
    <scope>NUCLEOTIDE SEQUENCE [LARGE SCALE GENOMIC DNA]</scope>
    <source>
        <strain evidence="10 11">A121</strain>
    </source>
</reference>
<name>A0A401UNT7_9CLOT</name>
<accession>A0A401UNT7</accession>
<feature type="transmembrane region" description="Helical" evidence="7">
    <location>
        <begin position="135"/>
        <end position="168"/>
    </location>
</feature>
<dbReference type="SUPFAM" id="SSF52540">
    <property type="entry name" value="P-loop containing nucleoside triphosphate hydrolases"/>
    <property type="match status" value="1"/>
</dbReference>
<feature type="transmembrane region" description="Helical" evidence="7">
    <location>
        <begin position="15"/>
        <end position="33"/>
    </location>
</feature>
<gene>
    <name evidence="10" type="ORF">Ctaglu_28250</name>
</gene>
<dbReference type="EMBL" id="BHYK01000016">
    <property type="protein sequence ID" value="GCD11202.1"/>
    <property type="molecule type" value="Genomic_DNA"/>
</dbReference>
<dbReference type="PROSITE" id="PS50929">
    <property type="entry name" value="ABC_TM1F"/>
    <property type="match status" value="1"/>
</dbReference>
<keyword evidence="11" id="KW-1185">Reference proteome</keyword>
<dbReference type="FunFam" id="3.40.50.300:FF:000218">
    <property type="entry name" value="Multidrug ABC transporter ATP-binding protein"/>
    <property type="match status" value="1"/>
</dbReference>
<proteinExistence type="predicted"/>
<organism evidence="10 11">
    <name type="scientific">Clostridium tagluense</name>
    <dbReference type="NCBI Taxonomy" id="360422"/>
    <lineage>
        <taxon>Bacteria</taxon>
        <taxon>Bacillati</taxon>
        <taxon>Bacillota</taxon>
        <taxon>Clostridia</taxon>
        <taxon>Eubacteriales</taxon>
        <taxon>Clostridiaceae</taxon>
        <taxon>Clostridium</taxon>
    </lineage>
</organism>
<evidence type="ECO:0000259" key="9">
    <source>
        <dbReference type="PROSITE" id="PS50929"/>
    </source>
</evidence>
<evidence type="ECO:0000256" key="7">
    <source>
        <dbReference type="SAM" id="Phobius"/>
    </source>
</evidence>
<dbReference type="SMART" id="SM00382">
    <property type="entry name" value="AAA"/>
    <property type="match status" value="1"/>
</dbReference>
<sequence>MIKKFISYYSPHKKLFILDMVCAFLVASLDLVFPMVTRNILNEALPQNNINRVFMFTAVLAILYLFKLVFNYIIEYWGHVVGVRMQYEMRKDIFSHLQTLPFKYFDDNKTGHIMSKIINDLMEISELAHHGPEDLFISLVMLIGSFIALCTINVELTLIVFATVPLMIWFAMSRRIKMADAFRAVRKEVANVNSSLENSISGIRVAKSFTNEEYEMEKFDEGNEKFKQSRQYAYKYMANFSVGIKFFVDILNVIIIGFGGYFVYKKWINIPDLVAYLLYIQFFMQPIRRLTSFVEQYQSGMAGFERFLELMSMEPEIVDKDNAIVFENVLGDIELKDITFSYNDKTSILSNMSLHIEEGKTLAIVGPSGGGKTTLCHLIPRFYELDGGDILIDGNSIKDVTLKSLRQNIGIVQQEVFLFTGTIKENILYGRADATDEEIIEAAKNANIHDFIISLCDGYDTNVGERGVKLSGGQKQRMSIARVFLKNPPILILDEATSALDNATEIIIQKSLEKLSKGRTTLVVAHRLSTVKNADEIVVITDQGIQEKGTHDELIAVSGIYSKLYNAQFKGYIPDEVI</sequence>
<feature type="domain" description="ABC transmembrane type-1" evidence="9">
    <location>
        <begin position="17"/>
        <end position="299"/>
    </location>
</feature>
<keyword evidence="5 7" id="KW-1133">Transmembrane helix</keyword>
<feature type="transmembrane region" description="Helical" evidence="7">
    <location>
        <begin position="236"/>
        <end position="261"/>
    </location>
</feature>
<dbReference type="OrthoDB" id="9762778at2"/>
<dbReference type="CDD" id="cd18549">
    <property type="entry name" value="ABC_6TM_YwjA_like"/>
    <property type="match status" value="1"/>
</dbReference>
<protein>
    <submittedName>
        <fullName evidence="10">Multidrug ABC transporter ATP-binding protein</fullName>
    </submittedName>
</protein>
<comment type="caution">
    <text evidence="10">The sequence shown here is derived from an EMBL/GenBank/DDBJ whole genome shotgun (WGS) entry which is preliminary data.</text>
</comment>
<comment type="subcellular location">
    <subcellularLocation>
        <location evidence="1">Cell membrane</location>
        <topology evidence="1">Multi-pass membrane protein</topology>
    </subcellularLocation>
</comment>
<dbReference type="InterPro" id="IPR011527">
    <property type="entry name" value="ABC1_TM_dom"/>
</dbReference>
<evidence type="ECO:0000256" key="5">
    <source>
        <dbReference type="ARBA" id="ARBA00022989"/>
    </source>
</evidence>
<dbReference type="GO" id="GO:0016887">
    <property type="term" value="F:ATP hydrolysis activity"/>
    <property type="evidence" value="ECO:0007669"/>
    <property type="project" value="InterPro"/>
</dbReference>
<evidence type="ECO:0000256" key="2">
    <source>
        <dbReference type="ARBA" id="ARBA00022692"/>
    </source>
</evidence>
<evidence type="ECO:0000256" key="3">
    <source>
        <dbReference type="ARBA" id="ARBA00022741"/>
    </source>
</evidence>
<dbReference type="Pfam" id="PF00664">
    <property type="entry name" value="ABC_membrane"/>
    <property type="match status" value="1"/>
</dbReference>
<dbReference type="InterPro" id="IPR039421">
    <property type="entry name" value="Type_1_exporter"/>
</dbReference>
<dbReference type="PROSITE" id="PS00211">
    <property type="entry name" value="ABC_TRANSPORTER_1"/>
    <property type="match status" value="1"/>
</dbReference>
<evidence type="ECO:0000259" key="8">
    <source>
        <dbReference type="PROSITE" id="PS50893"/>
    </source>
</evidence>
<keyword evidence="6 7" id="KW-0472">Membrane</keyword>
<feature type="domain" description="ABC transporter" evidence="8">
    <location>
        <begin position="333"/>
        <end position="567"/>
    </location>
</feature>
<dbReference type="GO" id="GO:0005886">
    <property type="term" value="C:plasma membrane"/>
    <property type="evidence" value="ECO:0007669"/>
    <property type="project" value="UniProtKB-SubCell"/>
</dbReference>
<dbReference type="Gene3D" id="1.20.1560.10">
    <property type="entry name" value="ABC transporter type 1, transmembrane domain"/>
    <property type="match status" value="1"/>
</dbReference>
<dbReference type="RefSeq" id="WP_125002802.1">
    <property type="nucleotide sequence ID" value="NZ_BHYK01000016.1"/>
</dbReference>
<dbReference type="InterPro" id="IPR017871">
    <property type="entry name" value="ABC_transporter-like_CS"/>
</dbReference>
<keyword evidence="2 7" id="KW-0812">Transmembrane</keyword>
<dbReference type="InterPro" id="IPR027417">
    <property type="entry name" value="P-loop_NTPase"/>
</dbReference>
<dbReference type="PROSITE" id="PS50893">
    <property type="entry name" value="ABC_TRANSPORTER_2"/>
    <property type="match status" value="1"/>
</dbReference>
<dbReference type="Proteomes" id="UP000287872">
    <property type="component" value="Unassembled WGS sequence"/>
</dbReference>
<evidence type="ECO:0000313" key="11">
    <source>
        <dbReference type="Proteomes" id="UP000287872"/>
    </source>
</evidence>
<feature type="transmembrane region" description="Helical" evidence="7">
    <location>
        <begin position="53"/>
        <end position="74"/>
    </location>
</feature>
<dbReference type="InterPro" id="IPR036640">
    <property type="entry name" value="ABC1_TM_sf"/>
</dbReference>
<evidence type="ECO:0000256" key="1">
    <source>
        <dbReference type="ARBA" id="ARBA00004651"/>
    </source>
</evidence>
<dbReference type="GO" id="GO:0015421">
    <property type="term" value="F:ABC-type oligopeptide transporter activity"/>
    <property type="evidence" value="ECO:0007669"/>
    <property type="project" value="TreeGrafter"/>
</dbReference>
<evidence type="ECO:0000256" key="6">
    <source>
        <dbReference type="ARBA" id="ARBA00023136"/>
    </source>
</evidence>
<evidence type="ECO:0000313" key="10">
    <source>
        <dbReference type="EMBL" id="GCD11202.1"/>
    </source>
</evidence>